<protein>
    <submittedName>
        <fullName evidence="1">Uncharacterized protein</fullName>
    </submittedName>
</protein>
<reference evidence="1" key="2">
    <citation type="journal article" date="2022" name="Microb. Genom.">
        <title>A chromosome-scale genome assembly of the tomato pathogen Cladosporium fulvum reveals a compartmentalized genome architecture and the presence of a dispensable chromosome.</title>
        <authorList>
            <person name="Zaccaron A.Z."/>
            <person name="Chen L.H."/>
            <person name="Samaras A."/>
            <person name="Stergiopoulos I."/>
        </authorList>
    </citation>
    <scope>NUCLEOTIDE SEQUENCE</scope>
    <source>
        <strain evidence="1">Race5_Kim</strain>
    </source>
</reference>
<gene>
    <name evidence="1" type="ORF">CLAFUR5_00109</name>
</gene>
<dbReference type="Proteomes" id="UP000756132">
    <property type="component" value="Chromosome 1"/>
</dbReference>
<sequence length="139" mass="15188">MTTFLIQAEQEYSTAKAALVAAGVQPPGSHIESGFVDNVDDGYRISEECDITGCVDIKRIESWLADLPDIELSAHDTEDESAAEPGDIDRWDFVEVALWESRSMVAEGAARRRIDKWRAQAAACAPAIRCRGSEDGSEV</sequence>
<dbReference type="OrthoDB" id="5391053at2759"/>
<dbReference type="AlphaFoldDB" id="A0A9Q8L5E0"/>
<name>A0A9Q8L5E0_PASFU</name>
<dbReference type="GeneID" id="71979987"/>
<evidence type="ECO:0000313" key="1">
    <source>
        <dbReference type="EMBL" id="UJO11141.1"/>
    </source>
</evidence>
<accession>A0A9Q8L5E0</accession>
<dbReference type="RefSeq" id="XP_047755507.1">
    <property type="nucleotide sequence ID" value="XM_047899257.1"/>
</dbReference>
<dbReference type="EMBL" id="CP090163">
    <property type="protein sequence ID" value="UJO11141.1"/>
    <property type="molecule type" value="Genomic_DNA"/>
</dbReference>
<organism evidence="1 2">
    <name type="scientific">Passalora fulva</name>
    <name type="common">Tomato leaf mold</name>
    <name type="synonym">Cladosporium fulvum</name>
    <dbReference type="NCBI Taxonomy" id="5499"/>
    <lineage>
        <taxon>Eukaryota</taxon>
        <taxon>Fungi</taxon>
        <taxon>Dikarya</taxon>
        <taxon>Ascomycota</taxon>
        <taxon>Pezizomycotina</taxon>
        <taxon>Dothideomycetes</taxon>
        <taxon>Dothideomycetidae</taxon>
        <taxon>Mycosphaerellales</taxon>
        <taxon>Mycosphaerellaceae</taxon>
        <taxon>Fulvia</taxon>
    </lineage>
</organism>
<reference evidence="1" key="1">
    <citation type="submission" date="2021-12" db="EMBL/GenBank/DDBJ databases">
        <authorList>
            <person name="Zaccaron A."/>
            <person name="Stergiopoulos I."/>
        </authorList>
    </citation>
    <scope>NUCLEOTIDE SEQUENCE</scope>
    <source>
        <strain evidence="1">Race5_Kim</strain>
    </source>
</reference>
<keyword evidence="2" id="KW-1185">Reference proteome</keyword>
<proteinExistence type="predicted"/>
<dbReference type="KEGG" id="ffu:CLAFUR5_00109"/>
<evidence type="ECO:0000313" key="2">
    <source>
        <dbReference type="Proteomes" id="UP000756132"/>
    </source>
</evidence>